<keyword evidence="1" id="KW-0521">NADP</keyword>
<dbReference type="Gene3D" id="3.40.50.720">
    <property type="entry name" value="NAD(P)-binding Rossmann-like Domain"/>
    <property type="match status" value="1"/>
</dbReference>
<dbReference type="EMBL" id="UETC01000002">
    <property type="protein sequence ID" value="SSA41552.1"/>
    <property type="molecule type" value="Genomic_DNA"/>
</dbReference>
<dbReference type="InterPro" id="IPR036291">
    <property type="entry name" value="NAD(P)-bd_dom_sf"/>
</dbReference>
<keyword evidence="2" id="KW-0560">Oxidoreductase</keyword>
<dbReference type="SUPFAM" id="SSF50129">
    <property type="entry name" value="GroES-like"/>
    <property type="match status" value="1"/>
</dbReference>
<gene>
    <name evidence="4" type="ORF">BCF38_102392</name>
    <name evidence="5" type="ORF">SAMN05421539_102392</name>
</gene>
<accession>A0A2Y9BXW3</accession>
<evidence type="ECO:0000313" key="6">
    <source>
        <dbReference type="Proteomes" id="UP000245839"/>
    </source>
</evidence>
<dbReference type="Proteomes" id="UP000245839">
    <property type="component" value="Unassembled WGS sequence"/>
</dbReference>
<evidence type="ECO:0000256" key="1">
    <source>
        <dbReference type="ARBA" id="ARBA00022857"/>
    </source>
</evidence>
<dbReference type="RefSeq" id="WP_109563483.1">
    <property type="nucleotide sequence ID" value="NZ_QGDJ01000002.1"/>
</dbReference>
<dbReference type="Gene3D" id="3.90.180.10">
    <property type="entry name" value="Medium-chain alcohol dehydrogenases, catalytic domain"/>
    <property type="match status" value="1"/>
</dbReference>
<evidence type="ECO:0000313" key="5">
    <source>
        <dbReference type="EMBL" id="SSA41552.1"/>
    </source>
</evidence>
<feature type="domain" description="Enoyl reductase (ER)" evidence="3">
    <location>
        <begin position="17"/>
        <end position="347"/>
    </location>
</feature>
<dbReference type="InterPro" id="IPR013154">
    <property type="entry name" value="ADH-like_N"/>
</dbReference>
<dbReference type="Pfam" id="PF13602">
    <property type="entry name" value="ADH_zinc_N_2"/>
    <property type="match status" value="1"/>
</dbReference>
<dbReference type="EMBL" id="QGDJ01000002">
    <property type="protein sequence ID" value="PWJ21142.1"/>
    <property type="molecule type" value="Genomic_DNA"/>
</dbReference>
<dbReference type="SUPFAM" id="SSF51735">
    <property type="entry name" value="NAD(P)-binding Rossmann-fold domains"/>
    <property type="match status" value="1"/>
</dbReference>
<dbReference type="PANTHER" id="PTHR48106">
    <property type="entry name" value="QUINONE OXIDOREDUCTASE PIG3-RELATED"/>
    <property type="match status" value="1"/>
</dbReference>
<dbReference type="InterPro" id="IPR011032">
    <property type="entry name" value="GroES-like_sf"/>
</dbReference>
<evidence type="ECO:0000313" key="4">
    <source>
        <dbReference type="EMBL" id="PWJ21142.1"/>
    </source>
</evidence>
<reference evidence="5 7" key="1">
    <citation type="submission" date="2016-10" db="EMBL/GenBank/DDBJ databases">
        <authorList>
            <person name="Cai Z."/>
        </authorList>
    </citation>
    <scope>NUCLEOTIDE SEQUENCE [LARGE SCALE GENOMIC DNA]</scope>
    <source>
        <strain evidence="5 7">DSM 25227</strain>
    </source>
</reference>
<sequence>MTDLPEVMRGWHLTGHGGPEMLSWRTDLPVPRPGPGEVLIDVGASSVNNTDINTRVGWYSKAVTGATSNVATPEDAAAGWAGSALSLPRVQGADCCGRIVAVGADVAEARIGARVLVRALQQREDAPVWTFGAECDGGFADYAVARSVDALDVVSNLPDTVLAALPCAYGTAQTMVSRAAVSAGDRVIVTGASGGVGAAAVQLCALRGAEVVAQCAPAKAEAVRALGASATISRDDTPAPDSADVIVDLVGGPAWPALIAALVRRGRYVVSGAIAGPIVPLDLRDLYLKDLTFLGSTEQPASALPEIIAEVEAGRLVPSVAARFALADLPAAQEAFQSKRHVGKIVLDNAKGRP</sequence>
<dbReference type="Pfam" id="PF08240">
    <property type="entry name" value="ADH_N"/>
    <property type="match status" value="1"/>
</dbReference>
<proteinExistence type="predicted"/>
<dbReference type="InterPro" id="IPR020843">
    <property type="entry name" value="ER"/>
</dbReference>
<evidence type="ECO:0000259" key="3">
    <source>
        <dbReference type="SMART" id="SM00829"/>
    </source>
</evidence>
<protein>
    <submittedName>
        <fullName evidence="4 5">NADPH:quinone reductase</fullName>
    </submittedName>
</protein>
<evidence type="ECO:0000256" key="2">
    <source>
        <dbReference type="ARBA" id="ARBA00023002"/>
    </source>
</evidence>
<dbReference type="Proteomes" id="UP000251571">
    <property type="component" value="Unassembled WGS sequence"/>
</dbReference>
<dbReference type="GO" id="GO:0016651">
    <property type="term" value="F:oxidoreductase activity, acting on NAD(P)H"/>
    <property type="evidence" value="ECO:0007669"/>
    <property type="project" value="TreeGrafter"/>
</dbReference>
<keyword evidence="6" id="KW-1185">Reference proteome</keyword>
<dbReference type="PANTHER" id="PTHR48106:SF18">
    <property type="entry name" value="QUINONE OXIDOREDUCTASE PIG3"/>
    <property type="match status" value="1"/>
</dbReference>
<dbReference type="GO" id="GO:0070402">
    <property type="term" value="F:NADPH binding"/>
    <property type="evidence" value="ECO:0007669"/>
    <property type="project" value="TreeGrafter"/>
</dbReference>
<dbReference type="OrthoDB" id="9809185at2"/>
<evidence type="ECO:0000313" key="7">
    <source>
        <dbReference type="Proteomes" id="UP000251571"/>
    </source>
</evidence>
<name>A0A2Y9BXW3_9RHOB</name>
<dbReference type="SMART" id="SM00829">
    <property type="entry name" value="PKS_ER"/>
    <property type="match status" value="1"/>
</dbReference>
<organism evidence="5 7">
    <name type="scientific">Jannaschia seohaensis</name>
    <dbReference type="NCBI Taxonomy" id="475081"/>
    <lineage>
        <taxon>Bacteria</taxon>
        <taxon>Pseudomonadati</taxon>
        <taxon>Pseudomonadota</taxon>
        <taxon>Alphaproteobacteria</taxon>
        <taxon>Rhodobacterales</taxon>
        <taxon>Roseobacteraceae</taxon>
        <taxon>Jannaschia</taxon>
    </lineage>
</organism>
<reference evidence="4 6" key="2">
    <citation type="submission" date="2018-03" db="EMBL/GenBank/DDBJ databases">
        <title>Genomic Encyclopedia of Archaeal and Bacterial Type Strains, Phase II (KMG-II): from individual species to whole genera.</title>
        <authorList>
            <person name="Goeker M."/>
        </authorList>
    </citation>
    <scope>NUCLEOTIDE SEQUENCE [LARGE SCALE GENOMIC DNA]</scope>
    <source>
        <strain evidence="4 6">DSM 25227</strain>
    </source>
</reference>
<dbReference type="AlphaFoldDB" id="A0A2Y9BXW3"/>